<proteinExistence type="predicted"/>
<evidence type="ECO:0000313" key="3">
    <source>
        <dbReference type="Proteomes" id="UP000642748"/>
    </source>
</evidence>
<name>A0A8J3VV20_9ACTN</name>
<sequence length="568" mass="61300">MRTNLGRLTRLRGRADTRTVALLAVLALGLAGCGADARSNEPHTTASAAPANVDYNPQPYDNVKDGGTLRVPGSVIEQGNPFHADANLSAARFWFWYNADAITYSPTGEVQYNPDYFTAVKTAVVGGNQRVTITINPKATFNDGTPIDYRSVEATWKANNGSNKDYYASDTIPYSRITAVHAGTNDKQAIIEFNGVNAWWTALFTTLLNPKAAADATTFNTAYLKKVQPQWGAGPYVVTKYDPETGDATFERNPKWWGKKGKLDKRILVGLESQAAINAFRNGELDYASAGDAEGLKQISGVNGTEVRRGGSPFEYFLFLNAKAPLLTDTAVRKAILESVDRKQIAAINLQGLDYSEPLPGSAILYSFQKGYHDNVSEVIKHDPGAAKKELDAAGWAVGNDGIRSKDGKKLELGYTLTGDDPLGKATANAFAAQLKPIGVKVDIKVVSENDFDSITSGRKFDLFLAGNRSLDPFGARYLDSFYGSTNNDNLTGVGTPELDQKIKAAAEIADPDQQIAQANELEREGLAQYGFIPLFSGPSIYGVPKGLANIGATIFGTPLPETIGWEK</sequence>
<dbReference type="PANTHER" id="PTHR30290:SF65">
    <property type="entry name" value="MONOACYL PHOSPHATIDYLINOSITOL TETRAMANNOSIDE-BINDING PROTEIN LPQW-RELATED"/>
    <property type="match status" value="1"/>
</dbReference>
<accession>A0A8J3VV20</accession>
<gene>
    <name evidence="2" type="ORF">Raf01_83440</name>
</gene>
<reference evidence="2" key="1">
    <citation type="submission" date="2021-01" db="EMBL/GenBank/DDBJ databases">
        <title>Whole genome shotgun sequence of Rugosimonospora africana NBRC 104875.</title>
        <authorList>
            <person name="Komaki H."/>
            <person name="Tamura T."/>
        </authorList>
    </citation>
    <scope>NUCLEOTIDE SEQUENCE</scope>
    <source>
        <strain evidence="2">NBRC 104875</strain>
    </source>
</reference>
<dbReference type="SUPFAM" id="SSF53850">
    <property type="entry name" value="Periplasmic binding protein-like II"/>
    <property type="match status" value="1"/>
</dbReference>
<keyword evidence="3" id="KW-1185">Reference proteome</keyword>
<dbReference type="AlphaFoldDB" id="A0A8J3VV20"/>
<dbReference type="Proteomes" id="UP000642748">
    <property type="component" value="Unassembled WGS sequence"/>
</dbReference>
<dbReference type="EMBL" id="BONZ01000090">
    <property type="protein sequence ID" value="GIH20172.1"/>
    <property type="molecule type" value="Genomic_DNA"/>
</dbReference>
<dbReference type="InterPro" id="IPR000914">
    <property type="entry name" value="SBP_5_dom"/>
</dbReference>
<feature type="domain" description="Solute-binding protein family 5" evidence="1">
    <location>
        <begin position="127"/>
        <end position="489"/>
    </location>
</feature>
<dbReference type="GO" id="GO:0015833">
    <property type="term" value="P:peptide transport"/>
    <property type="evidence" value="ECO:0007669"/>
    <property type="project" value="TreeGrafter"/>
</dbReference>
<dbReference type="Gene3D" id="3.90.76.10">
    <property type="entry name" value="Dipeptide-binding Protein, Domain 1"/>
    <property type="match status" value="1"/>
</dbReference>
<organism evidence="2 3">
    <name type="scientific">Rugosimonospora africana</name>
    <dbReference type="NCBI Taxonomy" id="556532"/>
    <lineage>
        <taxon>Bacteria</taxon>
        <taxon>Bacillati</taxon>
        <taxon>Actinomycetota</taxon>
        <taxon>Actinomycetes</taxon>
        <taxon>Micromonosporales</taxon>
        <taxon>Micromonosporaceae</taxon>
        <taxon>Rugosimonospora</taxon>
    </lineage>
</organism>
<dbReference type="PROSITE" id="PS51257">
    <property type="entry name" value="PROKAR_LIPOPROTEIN"/>
    <property type="match status" value="1"/>
</dbReference>
<evidence type="ECO:0000259" key="1">
    <source>
        <dbReference type="Pfam" id="PF00496"/>
    </source>
</evidence>
<dbReference type="InterPro" id="IPR039424">
    <property type="entry name" value="SBP_5"/>
</dbReference>
<dbReference type="CDD" id="cd08501">
    <property type="entry name" value="PBP2_Lpqw"/>
    <property type="match status" value="1"/>
</dbReference>
<dbReference type="Pfam" id="PF00496">
    <property type="entry name" value="SBP_bac_5"/>
    <property type="match status" value="1"/>
</dbReference>
<protein>
    <submittedName>
        <fullName evidence="2">ABC transporter substrate-binding protein</fullName>
    </submittedName>
</protein>
<comment type="caution">
    <text evidence="2">The sequence shown here is derived from an EMBL/GenBank/DDBJ whole genome shotgun (WGS) entry which is preliminary data.</text>
</comment>
<evidence type="ECO:0000313" key="2">
    <source>
        <dbReference type="EMBL" id="GIH20172.1"/>
    </source>
</evidence>
<dbReference type="Gene3D" id="3.10.105.10">
    <property type="entry name" value="Dipeptide-binding Protein, Domain 3"/>
    <property type="match status" value="1"/>
</dbReference>
<dbReference type="GO" id="GO:1904680">
    <property type="term" value="F:peptide transmembrane transporter activity"/>
    <property type="evidence" value="ECO:0007669"/>
    <property type="project" value="TreeGrafter"/>
</dbReference>
<dbReference type="Gene3D" id="3.40.190.10">
    <property type="entry name" value="Periplasmic binding protein-like II"/>
    <property type="match status" value="1"/>
</dbReference>
<dbReference type="PANTHER" id="PTHR30290">
    <property type="entry name" value="PERIPLASMIC BINDING COMPONENT OF ABC TRANSPORTER"/>
    <property type="match status" value="1"/>
</dbReference>